<dbReference type="SUPFAM" id="SSF55961">
    <property type="entry name" value="Bet v1-like"/>
    <property type="match status" value="1"/>
</dbReference>
<evidence type="ECO:0008006" key="3">
    <source>
        <dbReference type="Google" id="ProtNLM"/>
    </source>
</evidence>
<dbReference type="EMBL" id="LJCR01000296">
    <property type="protein sequence ID" value="KPV53276.1"/>
    <property type="molecule type" value="Genomic_DNA"/>
</dbReference>
<comment type="caution">
    <text evidence="1">The sequence shown here is derived from an EMBL/GenBank/DDBJ whole genome shotgun (WGS) entry which is preliminary data.</text>
</comment>
<reference evidence="1 2" key="1">
    <citation type="submission" date="2015-09" db="EMBL/GenBank/DDBJ databases">
        <title>Draft genome sequence of Kouleothrix aurantiaca JCM 19913.</title>
        <authorList>
            <person name="Hemp J."/>
        </authorList>
    </citation>
    <scope>NUCLEOTIDE SEQUENCE [LARGE SCALE GENOMIC DNA]</scope>
    <source>
        <strain evidence="1 2">COM-B</strain>
    </source>
</reference>
<organism evidence="1 2">
    <name type="scientific">Kouleothrix aurantiaca</name>
    <dbReference type="NCBI Taxonomy" id="186479"/>
    <lineage>
        <taxon>Bacteria</taxon>
        <taxon>Bacillati</taxon>
        <taxon>Chloroflexota</taxon>
        <taxon>Chloroflexia</taxon>
        <taxon>Chloroflexales</taxon>
        <taxon>Roseiflexineae</taxon>
        <taxon>Roseiflexaceae</taxon>
        <taxon>Kouleothrix</taxon>
    </lineage>
</organism>
<dbReference type="Proteomes" id="UP000050509">
    <property type="component" value="Unassembled WGS sequence"/>
</dbReference>
<dbReference type="Gene3D" id="3.30.530.20">
    <property type="match status" value="1"/>
</dbReference>
<keyword evidence="2" id="KW-1185">Reference proteome</keyword>
<evidence type="ECO:0000313" key="1">
    <source>
        <dbReference type="EMBL" id="KPV53276.1"/>
    </source>
</evidence>
<protein>
    <recommendedName>
        <fullName evidence="3">Polyketide cyclase</fullName>
    </recommendedName>
</protein>
<sequence>MAAAPAQVAPFFASYDQHTVLHPLIVAIRPIAARPAAPDARWYAITDRMRMGPLRFRFTYTAALRDAGGGTFISDAFQFPRVHLHNITRCQPEGAGTRVDEHITIDAPRLLIGYVHQQAFLAHRELLARLKQHVEAAQSAGMV</sequence>
<name>A0A0P9D2N9_9CHLR</name>
<accession>A0A0P9D2N9</accession>
<proteinExistence type="predicted"/>
<gene>
    <name evidence="1" type="ORF">SE17_10595</name>
</gene>
<dbReference type="InterPro" id="IPR023393">
    <property type="entry name" value="START-like_dom_sf"/>
</dbReference>
<evidence type="ECO:0000313" key="2">
    <source>
        <dbReference type="Proteomes" id="UP000050509"/>
    </source>
</evidence>
<dbReference type="AlphaFoldDB" id="A0A0P9D2N9"/>